<evidence type="ECO:0000256" key="2">
    <source>
        <dbReference type="ARBA" id="ARBA00022571"/>
    </source>
</evidence>
<dbReference type="Gene3D" id="3.40.1160.10">
    <property type="entry name" value="Acetylglutamate kinase-like"/>
    <property type="match status" value="1"/>
</dbReference>
<dbReference type="EC" id="2.7.2.8" evidence="9"/>
<comment type="subcellular location">
    <subcellularLocation>
        <location evidence="9">Cytoplasm</location>
    </subcellularLocation>
</comment>
<dbReference type="UniPathway" id="UPA00068">
    <property type="reaction ID" value="UER00107"/>
</dbReference>
<dbReference type="Pfam" id="PF00696">
    <property type="entry name" value="AA_kinase"/>
    <property type="match status" value="1"/>
</dbReference>
<name>A0A6B2M438_9BACT</name>
<comment type="pathway">
    <text evidence="1 9">Amino-acid biosynthesis; L-arginine biosynthesis; N(2)-acetyl-L-ornithine from L-glutamate: step 2/4.</text>
</comment>
<feature type="binding site" evidence="9">
    <location>
        <position position="186"/>
    </location>
    <ligand>
        <name>substrate</name>
    </ligand>
</feature>
<accession>A0A6B2M438</accession>
<keyword evidence="2 9" id="KW-0055">Arginine biosynthesis</keyword>
<feature type="binding site" evidence="9">
    <location>
        <begin position="67"/>
        <end position="68"/>
    </location>
    <ligand>
        <name>substrate</name>
    </ligand>
</feature>
<feature type="domain" description="Aspartate/glutamate/uridylate kinase" evidence="10">
    <location>
        <begin position="28"/>
        <end position="268"/>
    </location>
</feature>
<comment type="catalytic activity">
    <reaction evidence="8 9">
        <text>N-acetyl-L-glutamate + ATP = N-acetyl-L-glutamyl 5-phosphate + ADP</text>
        <dbReference type="Rhea" id="RHEA:14629"/>
        <dbReference type="ChEBI" id="CHEBI:30616"/>
        <dbReference type="ChEBI" id="CHEBI:44337"/>
        <dbReference type="ChEBI" id="CHEBI:57936"/>
        <dbReference type="ChEBI" id="CHEBI:456216"/>
        <dbReference type="EC" id="2.7.2.8"/>
    </reaction>
</comment>
<keyword evidence="12" id="KW-1185">Reference proteome</keyword>
<dbReference type="GO" id="GO:0042450">
    <property type="term" value="P:L-arginine biosynthetic process via ornithine"/>
    <property type="evidence" value="ECO:0007669"/>
    <property type="project" value="UniProtKB-UniRule"/>
</dbReference>
<keyword evidence="7 9" id="KW-0067">ATP-binding</keyword>
<keyword evidence="4 9" id="KW-0808">Transferase</keyword>
<protein>
    <recommendedName>
        <fullName evidence="9">Acetylglutamate kinase</fullName>
        <ecNumber evidence="9">2.7.2.8</ecNumber>
    </recommendedName>
    <alternativeName>
        <fullName evidence="9">N-acetyl-L-glutamate 5-phosphotransferase</fullName>
    </alternativeName>
    <alternativeName>
        <fullName evidence="9">NAG kinase</fullName>
        <shortName evidence="9">NAGK</shortName>
    </alternativeName>
</protein>
<comment type="function">
    <text evidence="9">Catalyzes the ATP-dependent phosphorylation of N-acetyl-L-glutamate.</text>
</comment>
<evidence type="ECO:0000256" key="6">
    <source>
        <dbReference type="ARBA" id="ARBA00022777"/>
    </source>
</evidence>
<dbReference type="NCBIfam" id="TIGR00761">
    <property type="entry name" value="argB"/>
    <property type="match status" value="1"/>
</dbReference>
<dbReference type="HAMAP" id="MF_00082">
    <property type="entry name" value="ArgB"/>
    <property type="match status" value="1"/>
</dbReference>
<proteinExistence type="inferred from homology"/>
<dbReference type="EMBL" id="JAAGNX010000002">
    <property type="protein sequence ID" value="NDV62595.1"/>
    <property type="molecule type" value="Genomic_DNA"/>
</dbReference>
<dbReference type="AlphaFoldDB" id="A0A6B2M438"/>
<evidence type="ECO:0000256" key="9">
    <source>
        <dbReference type="HAMAP-Rule" id="MF_00082"/>
    </source>
</evidence>
<gene>
    <name evidence="9 11" type="primary">argB</name>
    <name evidence="11" type="ORF">G0Q06_09040</name>
</gene>
<dbReference type="InterPro" id="IPR001057">
    <property type="entry name" value="Glu/AcGlu_kinase"/>
</dbReference>
<dbReference type="FunFam" id="3.40.1160.10:FF:000004">
    <property type="entry name" value="Acetylglutamate kinase"/>
    <property type="match status" value="1"/>
</dbReference>
<dbReference type="PANTHER" id="PTHR23342">
    <property type="entry name" value="N-ACETYLGLUTAMATE SYNTHASE"/>
    <property type="match status" value="1"/>
</dbReference>
<dbReference type="GO" id="GO:0005524">
    <property type="term" value="F:ATP binding"/>
    <property type="evidence" value="ECO:0007669"/>
    <property type="project" value="UniProtKB-UniRule"/>
</dbReference>
<evidence type="ECO:0000313" key="12">
    <source>
        <dbReference type="Proteomes" id="UP000478417"/>
    </source>
</evidence>
<keyword evidence="6 9" id="KW-0418">Kinase</keyword>
<comment type="caution">
    <text evidence="11">The sequence shown here is derived from an EMBL/GenBank/DDBJ whole genome shotgun (WGS) entry which is preliminary data.</text>
</comment>
<dbReference type="Proteomes" id="UP000478417">
    <property type="component" value="Unassembled WGS sequence"/>
</dbReference>
<keyword evidence="5 9" id="KW-0547">Nucleotide-binding</keyword>
<dbReference type="InterPro" id="IPR037528">
    <property type="entry name" value="ArgB"/>
</dbReference>
<evidence type="ECO:0000256" key="8">
    <source>
        <dbReference type="ARBA" id="ARBA00048141"/>
    </source>
</evidence>
<organism evidence="11 12">
    <name type="scientific">Oceanipulchritudo coccoides</name>
    <dbReference type="NCBI Taxonomy" id="2706888"/>
    <lineage>
        <taxon>Bacteria</taxon>
        <taxon>Pseudomonadati</taxon>
        <taxon>Verrucomicrobiota</taxon>
        <taxon>Opitutia</taxon>
        <taxon>Puniceicoccales</taxon>
        <taxon>Oceanipulchritudinaceae</taxon>
        <taxon>Oceanipulchritudo</taxon>
    </lineage>
</organism>
<evidence type="ECO:0000256" key="4">
    <source>
        <dbReference type="ARBA" id="ARBA00022679"/>
    </source>
</evidence>
<dbReference type="InterPro" id="IPR004662">
    <property type="entry name" value="AcgluKinase_fam"/>
</dbReference>
<dbReference type="GO" id="GO:0003991">
    <property type="term" value="F:acetylglutamate kinase activity"/>
    <property type="evidence" value="ECO:0007669"/>
    <property type="project" value="UniProtKB-UniRule"/>
</dbReference>
<dbReference type="PANTHER" id="PTHR23342:SF0">
    <property type="entry name" value="N-ACETYLGLUTAMATE SYNTHASE, MITOCHONDRIAL"/>
    <property type="match status" value="1"/>
</dbReference>
<feature type="site" description="Transition state stabilizer" evidence="9">
    <location>
        <position position="249"/>
    </location>
</feature>
<evidence type="ECO:0000256" key="7">
    <source>
        <dbReference type="ARBA" id="ARBA00022840"/>
    </source>
</evidence>
<evidence type="ECO:0000256" key="5">
    <source>
        <dbReference type="ARBA" id="ARBA00022741"/>
    </source>
</evidence>
<evidence type="ECO:0000256" key="1">
    <source>
        <dbReference type="ARBA" id="ARBA00004828"/>
    </source>
</evidence>
<evidence type="ECO:0000256" key="3">
    <source>
        <dbReference type="ARBA" id="ARBA00022605"/>
    </source>
</evidence>
<evidence type="ECO:0000313" key="11">
    <source>
        <dbReference type="EMBL" id="NDV62595.1"/>
    </source>
</evidence>
<comment type="similarity">
    <text evidence="9">Belongs to the acetylglutamate kinase family. ArgB subfamily.</text>
</comment>
<dbReference type="RefSeq" id="WP_163964734.1">
    <property type="nucleotide sequence ID" value="NZ_JAAGNX010000002.1"/>
</dbReference>
<dbReference type="PRINTS" id="PR00474">
    <property type="entry name" value="GLU5KINASE"/>
</dbReference>
<reference evidence="11 12" key="1">
    <citation type="submission" date="2020-02" db="EMBL/GenBank/DDBJ databases">
        <title>Albibacoteraceae fam. nov., the first described family within the subdivision 4 Verrucomicrobia.</title>
        <authorList>
            <person name="Xi F."/>
        </authorList>
    </citation>
    <scope>NUCLEOTIDE SEQUENCE [LARGE SCALE GENOMIC DNA]</scope>
    <source>
        <strain evidence="11 12">CK1056</strain>
    </source>
</reference>
<dbReference type="GO" id="GO:0005737">
    <property type="term" value="C:cytoplasm"/>
    <property type="evidence" value="ECO:0007669"/>
    <property type="project" value="UniProtKB-SubCell"/>
</dbReference>
<dbReference type="InterPro" id="IPR036393">
    <property type="entry name" value="AceGlu_kinase-like_sf"/>
</dbReference>
<keyword evidence="3 9" id="KW-0028">Amino-acid biosynthesis</keyword>
<evidence type="ECO:0000259" key="10">
    <source>
        <dbReference type="Pfam" id="PF00696"/>
    </source>
</evidence>
<dbReference type="SUPFAM" id="SSF53633">
    <property type="entry name" value="Carbamate kinase-like"/>
    <property type="match status" value="1"/>
</dbReference>
<dbReference type="PIRSF" id="PIRSF000728">
    <property type="entry name" value="NAGK"/>
    <property type="match status" value="1"/>
</dbReference>
<dbReference type="InterPro" id="IPR001048">
    <property type="entry name" value="Asp/Glu/Uridylate_kinase"/>
</dbReference>
<feature type="site" description="Transition state stabilizer" evidence="9">
    <location>
        <position position="32"/>
    </location>
</feature>
<sequence length="293" mass="31717">MPVDINIQAKTEVLLEALPYIQTFKGSTFVVKFGGSFMDTERARIGVATDLVFLATVGIHVIVVHGGGPAINKAMSEALIEPVWKNGLRYTDERTVQIVEKTLNENINLSVCENIQIQKGHPIAVKGQDVFRCKRLEEDSDGNPVDLGYVGSITSVESSRLKRYLEQDYMPIVSPIGRDAEGQLYNTNADTAAAHLAAAIGARRLVYLCDVPGLLRDKDDPSSLISSISQEEVPAMKAEGIIGTGMLPKVESAINALTSGVHRVHLIDGTMPHSILLEIFTDKGVGTEIVHAS</sequence>
<keyword evidence="9" id="KW-0963">Cytoplasm</keyword>
<feature type="binding site" evidence="9">
    <location>
        <position position="89"/>
    </location>
    <ligand>
        <name>substrate</name>
    </ligand>
</feature>